<dbReference type="Pfam" id="PF00443">
    <property type="entry name" value="UCH"/>
    <property type="match status" value="1"/>
</dbReference>
<feature type="compositionally biased region" description="Polar residues" evidence="9">
    <location>
        <begin position="149"/>
        <end position="164"/>
    </location>
</feature>
<dbReference type="AlphaFoldDB" id="A0A6A6XE36"/>
<dbReference type="OrthoDB" id="289038at2759"/>
<dbReference type="GO" id="GO:0005634">
    <property type="term" value="C:nucleus"/>
    <property type="evidence" value="ECO:0007669"/>
    <property type="project" value="UniProtKB-SubCell"/>
</dbReference>
<dbReference type="SUPFAM" id="SSF54001">
    <property type="entry name" value="Cysteine proteinases"/>
    <property type="match status" value="1"/>
</dbReference>
<evidence type="ECO:0000256" key="1">
    <source>
        <dbReference type="ARBA" id="ARBA00000707"/>
    </source>
</evidence>
<sequence>MAPPASTTTVSVETYIQATREQIATAKKSTLHKVVVEALEVADATLERLIAHNKKIAPANSALKKKSASLEKDLKVAKDKNCELEERVKHVEQRNSSLQKALDEAKTLLGPYKMELNKLRETVKRFEGAKQGGKKPERTVGSGLAPIQRGSTRVTQSGSEDSIRNGNAISTLIQSIEQDHNPKRKRDEEEIVAKEENTQAKKAKIEHQLPPHHHGKFAHNPQAHPSHLQNETRSLSHSNSVLQGLSTTTNAFKLSKERGVDTPCAIRSENSPTPKQVEATKAFIDLIVDMQQYHHKSLDPSRFQSLFAKARNHNLDGKREEDAASYLEQLLSCLDCESIEDTYKLYHHFRGNCPNKNCGSNISVDSDEDGHILSLNKPAPWLVPIRSGGGRAGPSSHTNLRKLLHEKLFEVQTPLCQRCKLHKIQRVWKGLHSAPKTMIMKFERSGLDGSKEGFDYALDLPNSIDMKDYLPTSTRKTRYSLSTVIKHRGPSMDSGYYVAYSKTDDGLWWRCNDRGVERVTEKDFQGHRGGDTANSSQPTLFCIIPTYRGGYHLRYNSDYHSWQVPHEFVPHMARRPNSVTITILILFGVLRIFSFLCNSKRSCASVLEAHSNNSSHLDY</sequence>
<dbReference type="InterPro" id="IPR028889">
    <property type="entry name" value="USP"/>
</dbReference>
<organism evidence="12 13">
    <name type="scientific">Melanomma pulvis-pyrius CBS 109.77</name>
    <dbReference type="NCBI Taxonomy" id="1314802"/>
    <lineage>
        <taxon>Eukaryota</taxon>
        <taxon>Fungi</taxon>
        <taxon>Dikarya</taxon>
        <taxon>Ascomycota</taxon>
        <taxon>Pezizomycotina</taxon>
        <taxon>Dothideomycetes</taxon>
        <taxon>Pleosporomycetidae</taxon>
        <taxon>Pleosporales</taxon>
        <taxon>Melanommataceae</taxon>
        <taxon>Melanomma</taxon>
    </lineage>
</organism>
<dbReference type="Proteomes" id="UP000799757">
    <property type="component" value="Unassembled WGS sequence"/>
</dbReference>
<dbReference type="GO" id="GO:0006508">
    <property type="term" value="P:proteolysis"/>
    <property type="evidence" value="ECO:0007669"/>
    <property type="project" value="UniProtKB-KW"/>
</dbReference>
<dbReference type="EMBL" id="MU001880">
    <property type="protein sequence ID" value="KAF2794769.1"/>
    <property type="molecule type" value="Genomic_DNA"/>
</dbReference>
<feature type="compositionally biased region" description="Basic and acidic residues" evidence="9">
    <location>
        <begin position="126"/>
        <end position="138"/>
    </location>
</feature>
<evidence type="ECO:0000256" key="3">
    <source>
        <dbReference type="ARBA" id="ARBA00012759"/>
    </source>
</evidence>
<evidence type="ECO:0000313" key="13">
    <source>
        <dbReference type="Proteomes" id="UP000799757"/>
    </source>
</evidence>
<dbReference type="GO" id="GO:0016579">
    <property type="term" value="P:protein deubiquitination"/>
    <property type="evidence" value="ECO:0007669"/>
    <property type="project" value="InterPro"/>
</dbReference>
<evidence type="ECO:0000256" key="8">
    <source>
        <dbReference type="SAM" id="Coils"/>
    </source>
</evidence>
<keyword evidence="6" id="KW-0378">Hydrolase</keyword>
<feature type="transmembrane region" description="Helical" evidence="10">
    <location>
        <begin position="579"/>
        <end position="597"/>
    </location>
</feature>
<feature type="domain" description="USP" evidence="11">
    <location>
        <begin position="226"/>
        <end position="558"/>
    </location>
</feature>
<keyword evidence="5" id="KW-0833">Ubl conjugation pathway</keyword>
<comment type="catalytic activity">
    <reaction evidence="1">
        <text>Thiol-dependent hydrolysis of ester, thioester, amide, peptide and isopeptide bonds formed by the C-terminal Gly of ubiquitin (a 76-residue protein attached to proteins as an intracellular targeting signal).</text>
        <dbReference type="EC" id="3.4.19.12"/>
    </reaction>
</comment>
<keyword evidence="10" id="KW-0812">Transmembrane</keyword>
<dbReference type="PANTHER" id="PTHR24006">
    <property type="entry name" value="UBIQUITIN CARBOXYL-TERMINAL HYDROLASE"/>
    <property type="match status" value="1"/>
</dbReference>
<evidence type="ECO:0000256" key="2">
    <source>
        <dbReference type="ARBA" id="ARBA00009085"/>
    </source>
</evidence>
<dbReference type="PANTHER" id="PTHR24006:SF722">
    <property type="entry name" value="UBIQUITIN CARBOXYL-TERMINAL HYDROLASE 48"/>
    <property type="match status" value="1"/>
</dbReference>
<keyword evidence="13" id="KW-1185">Reference proteome</keyword>
<keyword evidence="4" id="KW-0645">Protease</keyword>
<dbReference type="InterPro" id="IPR001394">
    <property type="entry name" value="Peptidase_C19_UCH"/>
</dbReference>
<protein>
    <recommendedName>
        <fullName evidence="3">ubiquitinyl hydrolase 1</fullName>
        <ecNumber evidence="3">3.4.19.12</ecNumber>
    </recommendedName>
</protein>
<dbReference type="EC" id="3.4.19.12" evidence="3"/>
<evidence type="ECO:0000256" key="6">
    <source>
        <dbReference type="ARBA" id="ARBA00022801"/>
    </source>
</evidence>
<keyword evidence="10" id="KW-1133">Transmembrane helix</keyword>
<evidence type="ECO:0000256" key="4">
    <source>
        <dbReference type="ARBA" id="ARBA00022670"/>
    </source>
</evidence>
<dbReference type="GO" id="GO:0004843">
    <property type="term" value="F:cysteine-type deubiquitinase activity"/>
    <property type="evidence" value="ECO:0007669"/>
    <property type="project" value="UniProtKB-EC"/>
</dbReference>
<comment type="similarity">
    <text evidence="2">Belongs to the peptidase C19 family.</text>
</comment>
<evidence type="ECO:0000256" key="10">
    <source>
        <dbReference type="SAM" id="Phobius"/>
    </source>
</evidence>
<dbReference type="InterPro" id="IPR038765">
    <property type="entry name" value="Papain-like_cys_pep_sf"/>
</dbReference>
<evidence type="ECO:0000259" key="11">
    <source>
        <dbReference type="PROSITE" id="PS50235"/>
    </source>
</evidence>
<feature type="coiled-coil region" evidence="8">
    <location>
        <begin position="60"/>
        <end position="108"/>
    </location>
</feature>
<proteinExistence type="inferred from homology"/>
<gene>
    <name evidence="12" type="ORF">K505DRAFT_336635</name>
</gene>
<accession>A0A6A6XE36</accession>
<evidence type="ECO:0000256" key="7">
    <source>
        <dbReference type="ARBA" id="ARBA00022807"/>
    </source>
</evidence>
<dbReference type="InterPro" id="IPR050164">
    <property type="entry name" value="Peptidase_C19"/>
</dbReference>
<evidence type="ECO:0000313" key="12">
    <source>
        <dbReference type="EMBL" id="KAF2794769.1"/>
    </source>
</evidence>
<evidence type="ECO:0000256" key="5">
    <source>
        <dbReference type="ARBA" id="ARBA00022786"/>
    </source>
</evidence>
<reference evidence="12" key="1">
    <citation type="journal article" date="2020" name="Stud. Mycol.">
        <title>101 Dothideomycetes genomes: a test case for predicting lifestyles and emergence of pathogens.</title>
        <authorList>
            <person name="Haridas S."/>
            <person name="Albert R."/>
            <person name="Binder M."/>
            <person name="Bloem J."/>
            <person name="Labutti K."/>
            <person name="Salamov A."/>
            <person name="Andreopoulos B."/>
            <person name="Baker S."/>
            <person name="Barry K."/>
            <person name="Bills G."/>
            <person name="Bluhm B."/>
            <person name="Cannon C."/>
            <person name="Castanera R."/>
            <person name="Culley D."/>
            <person name="Daum C."/>
            <person name="Ezra D."/>
            <person name="Gonzalez J."/>
            <person name="Henrissat B."/>
            <person name="Kuo A."/>
            <person name="Liang C."/>
            <person name="Lipzen A."/>
            <person name="Lutzoni F."/>
            <person name="Magnuson J."/>
            <person name="Mondo S."/>
            <person name="Nolan M."/>
            <person name="Ohm R."/>
            <person name="Pangilinan J."/>
            <person name="Park H.-J."/>
            <person name="Ramirez L."/>
            <person name="Alfaro M."/>
            <person name="Sun H."/>
            <person name="Tritt A."/>
            <person name="Yoshinaga Y."/>
            <person name="Zwiers L.-H."/>
            <person name="Turgeon B."/>
            <person name="Goodwin S."/>
            <person name="Spatafora J."/>
            <person name="Crous P."/>
            <person name="Grigoriev I."/>
        </authorList>
    </citation>
    <scope>NUCLEOTIDE SEQUENCE</scope>
    <source>
        <strain evidence="12">CBS 109.77</strain>
    </source>
</reference>
<dbReference type="GO" id="GO:0005829">
    <property type="term" value="C:cytosol"/>
    <property type="evidence" value="ECO:0007669"/>
    <property type="project" value="TreeGrafter"/>
</dbReference>
<keyword evidence="7" id="KW-0788">Thiol protease</keyword>
<dbReference type="CDD" id="cd02257">
    <property type="entry name" value="Peptidase_C19"/>
    <property type="match status" value="1"/>
</dbReference>
<keyword evidence="8" id="KW-0175">Coiled coil</keyword>
<evidence type="ECO:0000256" key="9">
    <source>
        <dbReference type="SAM" id="MobiDB-lite"/>
    </source>
</evidence>
<feature type="region of interest" description="Disordered" evidence="9">
    <location>
        <begin position="126"/>
        <end position="164"/>
    </location>
</feature>
<dbReference type="Gene3D" id="3.90.70.10">
    <property type="entry name" value="Cysteine proteinases"/>
    <property type="match status" value="1"/>
</dbReference>
<keyword evidence="10" id="KW-0472">Membrane</keyword>
<name>A0A6A6XE36_9PLEO</name>
<dbReference type="PROSITE" id="PS50235">
    <property type="entry name" value="USP_3"/>
    <property type="match status" value="1"/>
</dbReference>